<dbReference type="SUPFAM" id="SSF57701">
    <property type="entry name" value="Zn2/Cys6 DNA-binding domain"/>
    <property type="match status" value="1"/>
</dbReference>
<dbReference type="EMBL" id="JAPEUR010000007">
    <property type="protein sequence ID" value="KAJ4328770.1"/>
    <property type="molecule type" value="Genomic_DNA"/>
</dbReference>
<evidence type="ECO:0000313" key="6">
    <source>
        <dbReference type="Proteomes" id="UP001140502"/>
    </source>
</evidence>
<accession>A0A9W8WN73</accession>
<dbReference type="Pfam" id="PF11951">
    <property type="entry name" value="Fungal_trans_2"/>
    <property type="match status" value="1"/>
</dbReference>
<keyword evidence="2" id="KW-0539">Nucleus</keyword>
<dbReference type="InterPro" id="IPR001138">
    <property type="entry name" value="Zn2Cys6_DnaBD"/>
</dbReference>
<gene>
    <name evidence="5" type="ORF">N0V84_000775</name>
</gene>
<keyword evidence="6" id="KW-1185">Reference proteome</keyword>
<dbReference type="SMART" id="SM00066">
    <property type="entry name" value="GAL4"/>
    <property type="match status" value="1"/>
</dbReference>
<dbReference type="GO" id="GO:0005634">
    <property type="term" value="C:nucleus"/>
    <property type="evidence" value="ECO:0007669"/>
    <property type="project" value="UniProtKB-SubCell"/>
</dbReference>
<evidence type="ECO:0000313" key="5">
    <source>
        <dbReference type="EMBL" id="KAJ4328770.1"/>
    </source>
</evidence>
<proteinExistence type="predicted"/>
<feature type="domain" description="Zn(2)-C6 fungal-type" evidence="4">
    <location>
        <begin position="9"/>
        <end position="42"/>
    </location>
</feature>
<evidence type="ECO:0000256" key="2">
    <source>
        <dbReference type="ARBA" id="ARBA00023242"/>
    </source>
</evidence>
<dbReference type="PROSITE" id="PS50048">
    <property type="entry name" value="ZN2_CY6_FUNGAL_2"/>
    <property type="match status" value="1"/>
</dbReference>
<dbReference type="PANTHER" id="PTHR37534:SF46">
    <property type="entry name" value="ZN(II)2CYS6 TRANSCRIPTION FACTOR (EUROFUNG)"/>
    <property type="match status" value="1"/>
</dbReference>
<name>A0A9W8WN73_9HYPO</name>
<protein>
    <recommendedName>
        <fullName evidence="4">Zn(2)-C6 fungal-type domain-containing protein</fullName>
    </recommendedName>
</protein>
<dbReference type="OrthoDB" id="4137815at2759"/>
<dbReference type="Proteomes" id="UP001140502">
    <property type="component" value="Unassembled WGS sequence"/>
</dbReference>
<comment type="caution">
    <text evidence="5">The sequence shown here is derived from an EMBL/GenBank/DDBJ whole genome shotgun (WGS) entry which is preliminary data.</text>
</comment>
<dbReference type="InterPro" id="IPR021858">
    <property type="entry name" value="Fun_TF"/>
</dbReference>
<dbReference type="GO" id="GO:0008270">
    <property type="term" value="F:zinc ion binding"/>
    <property type="evidence" value="ECO:0007669"/>
    <property type="project" value="InterPro"/>
</dbReference>
<evidence type="ECO:0000256" key="3">
    <source>
        <dbReference type="SAM" id="MobiDB-lite"/>
    </source>
</evidence>
<organism evidence="5 6">
    <name type="scientific">Fusarium piperis</name>
    <dbReference type="NCBI Taxonomy" id="1435070"/>
    <lineage>
        <taxon>Eukaryota</taxon>
        <taxon>Fungi</taxon>
        <taxon>Dikarya</taxon>
        <taxon>Ascomycota</taxon>
        <taxon>Pezizomycotina</taxon>
        <taxon>Sordariomycetes</taxon>
        <taxon>Hypocreomycetidae</taxon>
        <taxon>Hypocreales</taxon>
        <taxon>Nectriaceae</taxon>
        <taxon>Fusarium</taxon>
        <taxon>Fusarium solani species complex</taxon>
    </lineage>
</organism>
<dbReference type="PROSITE" id="PS00463">
    <property type="entry name" value="ZN2_CY6_FUNGAL_1"/>
    <property type="match status" value="1"/>
</dbReference>
<evidence type="ECO:0000256" key="1">
    <source>
        <dbReference type="ARBA" id="ARBA00004123"/>
    </source>
</evidence>
<dbReference type="Gene3D" id="4.10.240.10">
    <property type="entry name" value="Zn(2)-C6 fungal-type DNA-binding domain"/>
    <property type="match status" value="1"/>
</dbReference>
<dbReference type="InterPro" id="IPR036864">
    <property type="entry name" value="Zn2-C6_fun-type_DNA-bd_sf"/>
</dbReference>
<evidence type="ECO:0000259" key="4">
    <source>
        <dbReference type="PROSITE" id="PS50048"/>
    </source>
</evidence>
<comment type="subcellular location">
    <subcellularLocation>
        <location evidence="1">Nucleus</location>
    </subcellularLocation>
</comment>
<reference evidence="5" key="1">
    <citation type="submission" date="2022-10" db="EMBL/GenBank/DDBJ databases">
        <title>Tapping the CABI collections for fungal endophytes: first genome assemblies for Collariella, Neodidymelliopsis, Ascochyta clinopodiicola, Didymella pomorum, Didymosphaeria variabile, Neocosmospora piperis and Neocucurbitaria cava.</title>
        <authorList>
            <person name="Hill R."/>
        </authorList>
    </citation>
    <scope>NUCLEOTIDE SEQUENCE</scope>
    <source>
        <strain evidence="5">IMI 366586</strain>
    </source>
</reference>
<dbReference type="CDD" id="cd00067">
    <property type="entry name" value="GAL4"/>
    <property type="match status" value="1"/>
</dbReference>
<dbReference type="Pfam" id="PF00172">
    <property type="entry name" value="Zn_clus"/>
    <property type="match status" value="1"/>
</dbReference>
<sequence>MPPVGSRRACDRCHSLKERCHWRQDQGPVCARCHRLGFECLVDRPARKPGRPRRYATPLMRASMPGDSPSQGKSPGSLYSTLGPMVPRCLPLFNDLTCSEQRLIQDTLFGDAAMDVFLIGPSFKERHRGLLISHFVVSRHTLKDAFLALALAFDHPSAIALAQQKTEVQYKYASTAIRNLREYNVSSSHGVSECLALGALIISFTHYRSSPPDAAPICGQTLALIKDMYESDEHLDPDYLVFIPCLILPEIIDCLMQGSVPTLRFRCRPGAEDHVDRYTGLFCPMLPYLYDICELNNAASHADQEDLHDILEAIDRIELTVTAWQPHIPEAFATRFTTAEVLHMLCQAQVVRLGAMLLIHRLRYPFGTNIAPALALATAILTQLDLTQAATNHSILSITLPLLAACFEIKEEADRRVWLSRIPGLVGYSVDFSQYLQGRISSFWELLDDVQVVSWYNIRNMLQLYN</sequence>
<dbReference type="AlphaFoldDB" id="A0A9W8WN73"/>
<feature type="region of interest" description="Disordered" evidence="3">
    <location>
        <begin position="50"/>
        <end position="77"/>
    </location>
</feature>
<dbReference type="GO" id="GO:0000981">
    <property type="term" value="F:DNA-binding transcription factor activity, RNA polymerase II-specific"/>
    <property type="evidence" value="ECO:0007669"/>
    <property type="project" value="InterPro"/>
</dbReference>
<dbReference type="PANTHER" id="PTHR37534">
    <property type="entry name" value="TRANSCRIPTIONAL ACTIVATOR PROTEIN UGA3"/>
    <property type="match status" value="1"/>
</dbReference>
<feature type="compositionally biased region" description="Polar residues" evidence="3">
    <location>
        <begin position="68"/>
        <end position="77"/>
    </location>
</feature>